<evidence type="ECO:0000313" key="2">
    <source>
        <dbReference type="Proteomes" id="UP001157502"/>
    </source>
</evidence>
<keyword evidence="2" id="KW-1185">Reference proteome</keyword>
<organism evidence="1 2">
    <name type="scientific">Dallia pectoralis</name>
    <name type="common">Alaska blackfish</name>
    <dbReference type="NCBI Taxonomy" id="75939"/>
    <lineage>
        <taxon>Eukaryota</taxon>
        <taxon>Metazoa</taxon>
        <taxon>Chordata</taxon>
        <taxon>Craniata</taxon>
        <taxon>Vertebrata</taxon>
        <taxon>Euteleostomi</taxon>
        <taxon>Actinopterygii</taxon>
        <taxon>Neopterygii</taxon>
        <taxon>Teleostei</taxon>
        <taxon>Protacanthopterygii</taxon>
        <taxon>Esociformes</taxon>
        <taxon>Umbridae</taxon>
        <taxon>Dallia</taxon>
    </lineage>
</organism>
<sequence length="160" mass="17911">MDICALSFLLTERETADGPNIAKYLPRHCFDLRNQDLIYRYPHHCIHPGLEFRAKRHRFGIRQLHPAENERISKNLHSNASIGLFDLSIPGQLANHLLGSFLRDPSEGSSLRLLIGPSAPRICGCYPPVADTIFPQTLVKGDPGWVDTVTEAYNDRVAAP</sequence>
<accession>A0ACC2G0Q7</accession>
<comment type="caution">
    <text evidence="1">The sequence shown here is derived from an EMBL/GenBank/DDBJ whole genome shotgun (WGS) entry which is preliminary data.</text>
</comment>
<name>A0ACC2G0Q7_DALPE</name>
<dbReference type="Proteomes" id="UP001157502">
    <property type="component" value="Chromosome 19"/>
</dbReference>
<gene>
    <name evidence="1" type="ORF">DPEC_G00226450</name>
</gene>
<proteinExistence type="predicted"/>
<protein>
    <submittedName>
        <fullName evidence="1">Uncharacterized protein</fullName>
    </submittedName>
</protein>
<reference evidence="1" key="1">
    <citation type="submission" date="2021-05" db="EMBL/GenBank/DDBJ databases">
        <authorList>
            <person name="Pan Q."/>
            <person name="Jouanno E."/>
            <person name="Zahm M."/>
            <person name="Klopp C."/>
            <person name="Cabau C."/>
            <person name="Louis A."/>
            <person name="Berthelot C."/>
            <person name="Parey E."/>
            <person name="Roest Crollius H."/>
            <person name="Montfort J."/>
            <person name="Robinson-Rechavi M."/>
            <person name="Bouchez O."/>
            <person name="Lampietro C."/>
            <person name="Lopez Roques C."/>
            <person name="Donnadieu C."/>
            <person name="Postlethwait J."/>
            <person name="Bobe J."/>
            <person name="Dillon D."/>
            <person name="Chandos A."/>
            <person name="von Hippel F."/>
            <person name="Guiguen Y."/>
        </authorList>
    </citation>
    <scope>NUCLEOTIDE SEQUENCE</scope>
    <source>
        <strain evidence="1">YG-Jan2019</strain>
    </source>
</reference>
<dbReference type="EMBL" id="CM055746">
    <property type="protein sequence ID" value="KAJ7997197.1"/>
    <property type="molecule type" value="Genomic_DNA"/>
</dbReference>
<evidence type="ECO:0000313" key="1">
    <source>
        <dbReference type="EMBL" id="KAJ7997197.1"/>
    </source>
</evidence>